<organism evidence="6 7">
    <name type="scientific">Conservatibacter flavescens</name>
    <dbReference type="NCBI Taxonomy" id="28161"/>
    <lineage>
        <taxon>Bacteria</taxon>
        <taxon>Pseudomonadati</taxon>
        <taxon>Pseudomonadota</taxon>
        <taxon>Gammaproteobacteria</taxon>
        <taxon>Pasteurellales</taxon>
        <taxon>Pasteurellaceae</taxon>
        <taxon>Conservatibacter</taxon>
    </lineage>
</organism>
<keyword evidence="4" id="KW-0804">Transcription</keyword>
<dbReference type="InterPro" id="IPR036388">
    <property type="entry name" value="WH-like_DNA-bd_sf"/>
</dbReference>
<keyword evidence="7" id="KW-1185">Reference proteome</keyword>
<proteinExistence type="inferred from homology"/>
<sequence length="305" mass="35332">MEITYRQLKAFTILVQEQSMIKAAEKCFVTQSALSQSIKRLSEQLNCILFIRQGNRLILTESGKRFYQYALDIVNKLEQFQAYSGQYQFKISGLYSVSASLIPMTIYALKQEHDSVEFILQENKVNNITQLVLTGAVDIGVNIKVEQKDLEFLPLFKDYMCFLCPEDHPLADRELVSWENIHSFVNIGVEQNTSIRHLVEQTYEQLNLNYQPSFNIHRAETIVGMVQNKLGCSILSSMFAFLKKHERVKFIPIEDPRAYREIGLVKRKDYHHPMITLFYHQALNIIHSWSAVKENYIGPIGSPNE</sequence>
<evidence type="ECO:0000313" key="7">
    <source>
        <dbReference type="Proteomes" id="UP000229329"/>
    </source>
</evidence>
<feature type="domain" description="HTH lysR-type" evidence="5">
    <location>
        <begin position="3"/>
        <end position="60"/>
    </location>
</feature>
<protein>
    <submittedName>
        <fullName evidence="6">LysR family transcriptional regulator</fullName>
    </submittedName>
</protein>
<dbReference type="GO" id="GO:0003677">
    <property type="term" value="F:DNA binding"/>
    <property type="evidence" value="ECO:0007669"/>
    <property type="project" value="UniProtKB-KW"/>
</dbReference>
<evidence type="ECO:0000256" key="1">
    <source>
        <dbReference type="ARBA" id="ARBA00009437"/>
    </source>
</evidence>
<dbReference type="GO" id="GO:0003700">
    <property type="term" value="F:DNA-binding transcription factor activity"/>
    <property type="evidence" value="ECO:0007669"/>
    <property type="project" value="InterPro"/>
</dbReference>
<dbReference type="SUPFAM" id="SSF46785">
    <property type="entry name" value="Winged helix' DNA-binding domain"/>
    <property type="match status" value="1"/>
</dbReference>
<dbReference type="RefSeq" id="WP_100289713.1">
    <property type="nucleotide sequence ID" value="NZ_PHHA01000034.1"/>
</dbReference>
<dbReference type="PANTHER" id="PTHR30419">
    <property type="entry name" value="HTH-TYPE TRANSCRIPTIONAL REGULATOR YBHD"/>
    <property type="match status" value="1"/>
</dbReference>
<dbReference type="PROSITE" id="PS50931">
    <property type="entry name" value="HTH_LYSR"/>
    <property type="match status" value="1"/>
</dbReference>
<dbReference type="FunFam" id="1.10.10.10:FF:000001">
    <property type="entry name" value="LysR family transcriptional regulator"/>
    <property type="match status" value="1"/>
</dbReference>
<dbReference type="InterPro" id="IPR000847">
    <property type="entry name" value="LysR_HTH_N"/>
</dbReference>
<keyword evidence="3" id="KW-0238">DNA-binding</keyword>
<dbReference type="SUPFAM" id="SSF53850">
    <property type="entry name" value="Periplasmic binding protein-like II"/>
    <property type="match status" value="1"/>
</dbReference>
<reference evidence="6 7" key="1">
    <citation type="submission" date="2017-11" db="EMBL/GenBank/DDBJ databases">
        <title>Reclassification of Bisgaard taxon 7 as Conservatibacter flavescens gen. nov., sp. nov.</title>
        <authorList>
            <person name="Christensen H."/>
        </authorList>
    </citation>
    <scope>NUCLEOTIDE SEQUENCE [LARGE SCALE GENOMIC DNA]</scope>
    <source>
        <strain evidence="6 7">7_4</strain>
    </source>
</reference>
<dbReference type="InterPro" id="IPR050950">
    <property type="entry name" value="HTH-type_LysR_regulators"/>
</dbReference>
<comment type="similarity">
    <text evidence="1">Belongs to the LysR transcriptional regulatory family.</text>
</comment>
<dbReference type="InterPro" id="IPR005119">
    <property type="entry name" value="LysR_subst-bd"/>
</dbReference>
<evidence type="ECO:0000313" key="6">
    <source>
        <dbReference type="EMBL" id="PJG84380.1"/>
    </source>
</evidence>
<dbReference type="GO" id="GO:0005829">
    <property type="term" value="C:cytosol"/>
    <property type="evidence" value="ECO:0007669"/>
    <property type="project" value="TreeGrafter"/>
</dbReference>
<evidence type="ECO:0000256" key="4">
    <source>
        <dbReference type="ARBA" id="ARBA00023163"/>
    </source>
</evidence>
<comment type="caution">
    <text evidence="6">The sequence shown here is derived from an EMBL/GenBank/DDBJ whole genome shotgun (WGS) entry which is preliminary data.</text>
</comment>
<dbReference type="Proteomes" id="UP000229329">
    <property type="component" value="Unassembled WGS sequence"/>
</dbReference>
<name>A0A2M8RZQ8_9PAST</name>
<dbReference type="Pfam" id="PF00126">
    <property type="entry name" value="HTH_1"/>
    <property type="match status" value="1"/>
</dbReference>
<gene>
    <name evidence="6" type="ORF">CVP05_11515</name>
</gene>
<keyword evidence="2" id="KW-0805">Transcription regulation</keyword>
<dbReference type="PRINTS" id="PR00039">
    <property type="entry name" value="HTHLYSR"/>
</dbReference>
<dbReference type="AlphaFoldDB" id="A0A2M8RZQ8"/>
<dbReference type="Gene3D" id="3.40.190.290">
    <property type="match status" value="1"/>
</dbReference>
<dbReference type="Gene3D" id="1.10.10.10">
    <property type="entry name" value="Winged helix-like DNA-binding domain superfamily/Winged helix DNA-binding domain"/>
    <property type="match status" value="1"/>
</dbReference>
<accession>A0A2M8RZQ8</accession>
<dbReference type="OrthoDB" id="9808620at2"/>
<evidence type="ECO:0000256" key="3">
    <source>
        <dbReference type="ARBA" id="ARBA00023125"/>
    </source>
</evidence>
<dbReference type="EMBL" id="PHHA01000034">
    <property type="protein sequence ID" value="PJG84380.1"/>
    <property type="molecule type" value="Genomic_DNA"/>
</dbReference>
<evidence type="ECO:0000256" key="2">
    <source>
        <dbReference type="ARBA" id="ARBA00023015"/>
    </source>
</evidence>
<evidence type="ECO:0000259" key="5">
    <source>
        <dbReference type="PROSITE" id="PS50931"/>
    </source>
</evidence>
<dbReference type="InterPro" id="IPR036390">
    <property type="entry name" value="WH_DNA-bd_sf"/>
</dbReference>
<dbReference type="Pfam" id="PF03466">
    <property type="entry name" value="LysR_substrate"/>
    <property type="match status" value="1"/>
</dbReference>